<dbReference type="InterPro" id="IPR001952">
    <property type="entry name" value="Alkaline_phosphatase"/>
</dbReference>
<feature type="binding site" evidence="1">
    <location>
        <position position="94"/>
    </location>
    <ligand>
        <name>Zn(2+)</name>
        <dbReference type="ChEBI" id="CHEBI:29105"/>
        <label>2</label>
    </ligand>
</feature>
<feature type="binding site" evidence="1">
    <location>
        <position position="212"/>
    </location>
    <ligand>
        <name>Zn(2+)</name>
        <dbReference type="ChEBI" id="CHEBI:29105"/>
        <label>2</label>
    </ligand>
</feature>
<feature type="region of interest" description="Disordered" evidence="2">
    <location>
        <begin position="164"/>
        <end position="198"/>
    </location>
</feature>
<dbReference type="GO" id="GO:0004035">
    <property type="term" value="F:alkaline phosphatase activity"/>
    <property type="evidence" value="ECO:0007669"/>
    <property type="project" value="TreeGrafter"/>
</dbReference>
<dbReference type="Pfam" id="PF00245">
    <property type="entry name" value="Alk_phosphatase"/>
    <property type="match status" value="1"/>
</dbReference>
<gene>
    <name evidence="3" type="ORF">SA87_01870</name>
</gene>
<organism evidence="3 4">
    <name type="scientific">Hydrogenibacillus schlegelii</name>
    <name type="common">Bacillus schlegelii</name>
    <dbReference type="NCBI Taxonomy" id="1484"/>
    <lineage>
        <taxon>Bacteria</taxon>
        <taxon>Bacillati</taxon>
        <taxon>Bacillota</taxon>
        <taxon>Bacilli</taxon>
        <taxon>Bacillales</taxon>
        <taxon>Bacillales Family X. Incertae Sedis</taxon>
        <taxon>Hydrogenibacillus</taxon>
    </lineage>
</organism>
<feature type="binding site" evidence="1">
    <location>
        <position position="55"/>
    </location>
    <ligand>
        <name>Zn(2+)</name>
        <dbReference type="ChEBI" id="CHEBI:29105"/>
        <label>2</label>
    </ligand>
</feature>
<dbReference type="EMBL" id="JXBB01000015">
    <property type="protein sequence ID" value="OAR04492.1"/>
    <property type="molecule type" value="Genomic_DNA"/>
</dbReference>
<comment type="cofactor">
    <cofactor evidence="1">
        <name>Mg(2+)</name>
        <dbReference type="ChEBI" id="CHEBI:18420"/>
    </cofactor>
    <text evidence="1">Binds 1 Mg(2+) ion.</text>
</comment>
<dbReference type="Gene3D" id="3.40.720.10">
    <property type="entry name" value="Alkaline Phosphatase, subunit A"/>
    <property type="match status" value="1"/>
</dbReference>
<evidence type="ECO:0000313" key="3">
    <source>
        <dbReference type="EMBL" id="OAR04492.1"/>
    </source>
</evidence>
<dbReference type="InterPro" id="IPR017850">
    <property type="entry name" value="Alkaline_phosphatase_core_sf"/>
</dbReference>
<reference evidence="3 4" key="1">
    <citation type="submission" date="2015-09" db="EMBL/GenBank/DDBJ databases">
        <title>Draft genome sequence of Hydrogenibacillus schlegelii DSM 2000.</title>
        <authorList>
            <person name="Hemp J."/>
        </authorList>
    </citation>
    <scope>NUCLEOTIDE SEQUENCE [LARGE SCALE GENOMIC DNA]</scope>
    <source>
        <strain evidence="3 4">MA 48</strain>
    </source>
</reference>
<evidence type="ECO:0000256" key="2">
    <source>
        <dbReference type="SAM" id="MobiDB-lite"/>
    </source>
</evidence>
<dbReference type="GO" id="GO:0046872">
    <property type="term" value="F:metal ion binding"/>
    <property type="evidence" value="ECO:0007669"/>
    <property type="project" value="UniProtKB-KW"/>
</dbReference>
<feature type="binding site" evidence="1">
    <location>
        <position position="46"/>
    </location>
    <ligand>
        <name>Mg(2+)</name>
        <dbReference type="ChEBI" id="CHEBI:18420"/>
    </ligand>
</feature>
<dbReference type="Proteomes" id="UP000243024">
    <property type="component" value="Unassembled WGS sequence"/>
</dbReference>
<evidence type="ECO:0000313" key="4">
    <source>
        <dbReference type="Proteomes" id="UP000243024"/>
    </source>
</evidence>
<keyword evidence="1" id="KW-0479">Metal-binding</keyword>
<name>A0A179IRN5_HYDSH</name>
<keyword evidence="4" id="KW-1185">Reference proteome</keyword>
<evidence type="ECO:0008006" key="5">
    <source>
        <dbReference type="Google" id="ProtNLM"/>
    </source>
</evidence>
<feature type="binding site" evidence="1">
    <location>
        <position position="93"/>
    </location>
    <ligand>
        <name>Zn(2+)</name>
        <dbReference type="ChEBI" id="CHEBI:29105"/>
        <label>2</label>
    </ligand>
</feature>
<proteinExistence type="predicted"/>
<evidence type="ECO:0000256" key="1">
    <source>
        <dbReference type="PIRSR" id="PIRSR601952-2"/>
    </source>
</evidence>
<feature type="binding site" evidence="1">
    <location>
        <position position="51"/>
    </location>
    <ligand>
        <name>Zn(2+)</name>
        <dbReference type="ChEBI" id="CHEBI:29105"/>
        <label>2</label>
    </ligand>
</feature>
<keyword evidence="1" id="KW-0862">Zinc</keyword>
<dbReference type="STRING" id="1484.SA87_01870"/>
<dbReference type="PANTHER" id="PTHR11596:SF72">
    <property type="entry name" value="ALKALINE PHOSPHATASE"/>
    <property type="match status" value="1"/>
</dbReference>
<comment type="caution">
    <text evidence="3">The sequence shown here is derived from an EMBL/GenBank/DDBJ whole genome shotgun (WGS) entry which is preliminary data.</text>
</comment>
<keyword evidence="1" id="KW-0460">Magnesium</keyword>
<dbReference type="PANTHER" id="PTHR11596">
    <property type="entry name" value="ALKALINE PHOSPHATASE"/>
    <property type="match status" value="1"/>
</dbReference>
<sequence>MNTYYDRATRNKSVGSFTDQPTLWEMTEKALEILSKNDHGFFLMVEGGLIDKQLHPHDWERAAYDTIEFDKAIEVAKRFAERRGDTLIIVTADHSHSNSITGTYWEGDGRSGREAVRLYAEAGFPTYTHGQSGRFPIEFPDTPEVERKLAVHFGNHPDFYNDYHFPEEPTSPTIRTSDGKTVANPNRLKNPDDPNKGRFFNPGTIASDLGVHTADDVTLMAYGPGAQYFKGTMNNTDVFIAMARAGGFDLLGRAGSPKTPSVGGAR</sequence>
<comment type="cofactor">
    <cofactor evidence="1">
        <name>Zn(2+)</name>
        <dbReference type="ChEBI" id="CHEBI:29105"/>
    </cofactor>
    <text evidence="1">Binds 2 Zn(2+) ions.</text>
</comment>
<protein>
    <recommendedName>
        <fullName evidence="5">Alkaline phosphatase</fullName>
    </recommendedName>
</protein>
<accession>A0A179IRN5</accession>
<dbReference type="SUPFAM" id="SSF53649">
    <property type="entry name" value="Alkaline phosphatase-like"/>
    <property type="match status" value="1"/>
</dbReference>
<dbReference type="AlphaFoldDB" id="A0A179IRN5"/>